<evidence type="ECO:0000313" key="5">
    <source>
        <dbReference type="EMBL" id="PNP44415.1"/>
    </source>
</evidence>
<sequence length="308" mass="33769">MMTPIKVAVAGASGALGSLIVDCLLNSQSPRFHVTALSRKKHDSATISPQLHVCETDYNDVGKLTDLLRGHDILISAVSADSAIEVDYRLLDSAILAGVSRFIPSEYTLDLYHPAVRATKSPIIYGKKIKRAERLEEEGRNGRIEWTTIVPAGFFDWALDNGLLGFDIKNRKATLYDEGKHLATACTLSFLAACIVRAASLTGPEVRNKRVRVAEFAYTGKEVLDLLEKFTGDKFAVEYVKTADLVSRADEEIAKGNIRAAVVCYAHKHGNDGQGAAYLEDGLLWGQDELSRKTVFQIVEEAVKRSQA</sequence>
<evidence type="ECO:0000256" key="3">
    <source>
        <dbReference type="ARBA" id="ARBA00023002"/>
    </source>
</evidence>
<dbReference type="GO" id="GO:0016491">
    <property type="term" value="F:oxidoreductase activity"/>
    <property type="evidence" value="ECO:0007669"/>
    <property type="project" value="UniProtKB-KW"/>
</dbReference>
<dbReference type="Gene3D" id="3.90.25.10">
    <property type="entry name" value="UDP-galactose 4-epimerase, domain 1"/>
    <property type="match status" value="1"/>
</dbReference>
<accession>A0A2K0TFW9</accession>
<dbReference type="EMBL" id="MTYH01000033">
    <property type="protein sequence ID" value="PNP44415.1"/>
    <property type="molecule type" value="Genomic_DNA"/>
</dbReference>
<organism evidence="5 6">
    <name type="scientific">Trichoderma gamsii</name>
    <dbReference type="NCBI Taxonomy" id="398673"/>
    <lineage>
        <taxon>Eukaryota</taxon>
        <taxon>Fungi</taxon>
        <taxon>Dikarya</taxon>
        <taxon>Ascomycota</taxon>
        <taxon>Pezizomycotina</taxon>
        <taxon>Sordariomycetes</taxon>
        <taxon>Hypocreomycetidae</taxon>
        <taxon>Hypocreales</taxon>
        <taxon>Hypocreaceae</taxon>
        <taxon>Trichoderma</taxon>
    </lineage>
</organism>
<evidence type="ECO:0000313" key="6">
    <source>
        <dbReference type="Proteomes" id="UP000236546"/>
    </source>
</evidence>
<feature type="domain" description="NAD(P)-binding" evidence="4">
    <location>
        <begin position="11"/>
        <end position="157"/>
    </location>
</feature>
<reference evidence="5 6" key="1">
    <citation type="submission" date="2017-02" db="EMBL/GenBank/DDBJ databases">
        <title>Genomes of Trichoderma spp. with biocontrol activity.</title>
        <authorList>
            <person name="Gardiner D."/>
            <person name="Kazan K."/>
            <person name="Vos C."/>
            <person name="Harvey P."/>
        </authorList>
    </citation>
    <scope>NUCLEOTIDE SEQUENCE [LARGE SCALE GENOMIC DNA]</scope>
    <source>
        <strain evidence="5 6">A5MH</strain>
    </source>
</reference>
<dbReference type="OrthoDB" id="9974981at2759"/>
<dbReference type="Pfam" id="PF13460">
    <property type="entry name" value="NAD_binding_10"/>
    <property type="match status" value="1"/>
</dbReference>
<dbReference type="AlphaFoldDB" id="A0A2K0TFW9"/>
<evidence type="ECO:0000256" key="1">
    <source>
        <dbReference type="ARBA" id="ARBA00005725"/>
    </source>
</evidence>
<evidence type="ECO:0000259" key="4">
    <source>
        <dbReference type="Pfam" id="PF13460"/>
    </source>
</evidence>
<proteinExistence type="inferred from homology"/>
<dbReference type="InterPro" id="IPR016040">
    <property type="entry name" value="NAD(P)-bd_dom"/>
</dbReference>
<keyword evidence="2" id="KW-0521">NADP</keyword>
<keyword evidence="3" id="KW-0560">Oxidoreductase</keyword>
<dbReference type="PANTHER" id="PTHR47706">
    <property type="entry name" value="NMRA-LIKE FAMILY PROTEIN"/>
    <property type="match status" value="1"/>
</dbReference>
<comment type="caution">
    <text evidence="5">The sequence shown here is derived from an EMBL/GenBank/DDBJ whole genome shotgun (WGS) entry which is preliminary data.</text>
</comment>
<protein>
    <recommendedName>
        <fullName evidence="4">NAD(P)-binding domain-containing protein</fullName>
    </recommendedName>
</protein>
<gene>
    <name evidence="5" type="ORF">TGAMA5MH_03818</name>
</gene>
<dbReference type="InterPro" id="IPR036291">
    <property type="entry name" value="NAD(P)-bd_dom_sf"/>
</dbReference>
<dbReference type="SUPFAM" id="SSF51735">
    <property type="entry name" value="NAD(P)-binding Rossmann-fold domains"/>
    <property type="match status" value="1"/>
</dbReference>
<dbReference type="Gene3D" id="3.40.50.720">
    <property type="entry name" value="NAD(P)-binding Rossmann-like Domain"/>
    <property type="match status" value="1"/>
</dbReference>
<comment type="similarity">
    <text evidence="1">Belongs to the NmrA-type oxidoreductase family. Isoflavone reductase subfamily.</text>
</comment>
<evidence type="ECO:0000256" key="2">
    <source>
        <dbReference type="ARBA" id="ARBA00022857"/>
    </source>
</evidence>
<dbReference type="PANTHER" id="PTHR47706:SF9">
    <property type="entry name" value="NMRA-LIKE DOMAIN-CONTAINING PROTEIN-RELATED"/>
    <property type="match status" value="1"/>
</dbReference>
<name>A0A2K0TFW9_9HYPO</name>
<dbReference type="InterPro" id="IPR051609">
    <property type="entry name" value="NmrA/Isoflavone_reductase-like"/>
</dbReference>
<dbReference type="Proteomes" id="UP000236546">
    <property type="component" value="Unassembled WGS sequence"/>
</dbReference>